<dbReference type="Proteomes" id="UP000034196">
    <property type="component" value="Unassembled WGS sequence"/>
</dbReference>
<protein>
    <submittedName>
        <fullName evidence="1">Dehydrogenase</fullName>
    </submittedName>
</protein>
<evidence type="ECO:0000313" key="2">
    <source>
        <dbReference type="Proteomes" id="UP000034196"/>
    </source>
</evidence>
<keyword evidence="2" id="KW-1185">Reference proteome</keyword>
<dbReference type="EMBL" id="LAVA02000058">
    <property type="protein sequence ID" value="OIJ65434.1"/>
    <property type="molecule type" value="Genomic_DNA"/>
</dbReference>
<accession>A0A1J4NTJ5</accession>
<name>A0A1J4NTJ5_9ACTN</name>
<organism evidence="1 2">
    <name type="scientific">Streptomyces mangrovisoli</name>
    <dbReference type="NCBI Taxonomy" id="1428628"/>
    <lineage>
        <taxon>Bacteria</taxon>
        <taxon>Bacillati</taxon>
        <taxon>Actinomycetota</taxon>
        <taxon>Actinomycetes</taxon>
        <taxon>Kitasatosporales</taxon>
        <taxon>Streptomycetaceae</taxon>
        <taxon>Streptomyces</taxon>
    </lineage>
</organism>
<dbReference type="Gene3D" id="3.10.450.50">
    <property type="match status" value="1"/>
</dbReference>
<dbReference type="Pfam" id="PF12893">
    <property type="entry name" value="Lumazine_bd_2"/>
    <property type="match status" value="1"/>
</dbReference>
<sequence>MTAPQTSASTEAALEPLHAYIRGHATGDPTHFRDAFLPTAHVEGIRDGGFVSWTLDAYCALFDGHAAPDEATRSRRVDAVEVHGSIGTATMTLRHGADTFTDVFLLVRTAAGWRIANKVYHRAC</sequence>
<dbReference type="SUPFAM" id="SSF54427">
    <property type="entry name" value="NTF2-like"/>
    <property type="match status" value="1"/>
</dbReference>
<reference evidence="1" key="1">
    <citation type="submission" date="2016-10" db="EMBL/GenBank/DDBJ databases">
        <title>Genome sequence of Streptomyces mangrovisoli MUSC 149.</title>
        <authorList>
            <person name="Lee L.-H."/>
            <person name="Ser H.-L."/>
        </authorList>
    </citation>
    <scope>NUCLEOTIDE SEQUENCE [LARGE SCALE GENOMIC DNA]</scope>
    <source>
        <strain evidence="1">MUSC 149</strain>
    </source>
</reference>
<dbReference type="InterPro" id="IPR032710">
    <property type="entry name" value="NTF2-like_dom_sf"/>
</dbReference>
<gene>
    <name evidence="1" type="ORF">WN71_024075</name>
</gene>
<dbReference type="InterPro" id="IPR039437">
    <property type="entry name" value="FrzH/put_lumazine-bd"/>
</dbReference>
<proteinExistence type="predicted"/>
<evidence type="ECO:0000313" key="1">
    <source>
        <dbReference type="EMBL" id="OIJ65434.1"/>
    </source>
</evidence>
<dbReference type="AlphaFoldDB" id="A0A1J4NTJ5"/>
<dbReference type="STRING" id="1428628.WN71_024075"/>
<comment type="caution">
    <text evidence="1">The sequence shown here is derived from an EMBL/GenBank/DDBJ whole genome shotgun (WGS) entry which is preliminary data.</text>
</comment>